<evidence type="ECO:0000313" key="2">
    <source>
        <dbReference type="Proteomes" id="UP000761574"/>
    </source>
</evidence>
<dbReference type="EMBL" id="BPFB01000005">
    <property type="protein sequence ID" value="GIU43114.1"/>
    <property type="molecule type" value="Genomic_DNA"/>
</dbReference>
<evidence type="ECO:0000313" key="1">
    <source>
        <dbReference type="EMBL" id="GIU43114.1"/>
    </source>
</evidence>
<dbReference type="Proteomes" id="UP000761574">
    <property type="component" value="Unassembled WGS sequence"/>
</dbReference>
<gene>
    <name evidence="1" type="ORF">TUM4630_05620</name>
</gene>
<name>A0ABQ4P6F6_9GAMM</name>
<protein>
    <submittedName>
        <fullName evidence="1">Uncharacterized protein</fullName>
    </submittedName>
</protein>
<reference evidence="1 2" key="1">
    <citation type="submission" date="2021-05" db="EMBL/GenBank/DDBJ databases">
        <title>Molecular characterization for Shewanella algae harboring chromosomal blaOXA-55-like strains isolated from clinical and environment sample.</title>
        <authorList>
            <person name="Ohama Y."/>
            <person name="Aoki K."/>
            <person name="Harada S."/>
            <person name="Moriya K."/>
            <person name="Ishii Y."/>
            <person name="Tateda K."/>
        </authorList>
    </citation>
    <scope>NUCLEOTIDE SEQUENCE [LARGE SCALE GENOMIC DNA]</scope>
    <source>
        <strain evidence="1 2">LMG 23746</strain>
    </source>
</reference>
<accession>A0ABQ4P6F6</accession>
<organism evidence="1 2">
    <name type="scientific">Shewanella algidipiscicola</name>
    <dbReference type="NCBI Taxonomy" id="614070"/>
    <lineage>
        <taxon>Bacteria</taxon>
        <taxon>Pseudomonadati</taxon>
        <taxon>Pseudomonadota</taxon>
        <taxon>Gammaproteobacteria</taxon>
        <taxon>Alteromonadales</taxon>
        <taxon>Shewanellaceae</taxon>
        <taxon>Shewanella</taxon>
    </lineage>
</organism>
<proteinExistence type="predicted"/>
<comment type="caution">
    <text evidence="1">The sequence shown here is derived from an EMBL/GenBank/DDBJ whole genome shotgun (WGS) entry which is preliminary data.</text>
</comment>
<sequence length="52" mass="5960">MPPPPRYNYPVTLLAKDRFFNAMTFDEQNGLPQFTPCTSPWCPISLIDDLLS</sequence>
<keyword evidence="2" id="KW-1185">Reference proteome</keyword>